<gene>
    <name evidence="2" type="ORF">GCM10025883_40320</name>
</gene>
<comment type="caution">
    <text evidence="2">The sequence shown here is derived from an EMBL/GenBank/DDBJ whole genome shotgun (WGS) entry which is preliminary data.</text>
</comment>
<name>A0ABQ6IXV3_9MICO</name>
<evidence type="ECO:0000256" key="1">
    <source>
        <dbReference type="SAM" id="Coils"/>
    </source>
</evidence>
<dbReference type="Proteomes" id="UP001157126">
    <property type="component" value="Unassembled WGS sequence"/>
</dbReference>
<sequence>MQVLYVVEFSVTPRHADVAPYRATLDSVTSWLTFLASRELDRQLLESSGDMALSPNLVGASRTAVWEVAGTDDVKAVRVEIRDDSPDSGTAFVTRVTVGQTGAATTVRVSMARESSPIWLSPAPAADIRQPGIVRSLLENDQIILSIVGQEQDARYIQVRTDAEVRTLASAIQKPTRLPILLIHTRTLPALAMARQVAGKLVGLVRVVTLDYRASRALDVDLPGYAPPRAGARLIWSDPSARSITFDDSRVNADDPDILRSDLMRLLAPVSVLARGLDHAYREARRAEIADRDRDARARAEQAAAEGDLVAEAAALRAEVSAARASAEEWQRLATDEEQRADRFQAQAGKVSDLEAQIEQLTIALLAIPPSSEQDDTAETDPWDGLPELVSGDSDSAEDLFLHLEDASSGRIAFTDRAASTWKKCKYPFSDEMTECLVKLARVAAALYDGTERSYPHLDTWIRDEFDLKVSLQDDTIEKNSKMRYFDYDGATHDRTPHVKVRDHAPPSQVGRIHFALHHEGRRLIVDHVGLKLY</sequence>
<accession>A0ABQ6IXV3</accession>
<protein>
    <submittedName>
        <fullName evidence="2">Uncharacterized protein</fullName>
    </submittedName>
</protein>
<keyword evidence="3" id="KW-1185">Reference proteome</keyword>
<proteinExistence type="predicted"/>
<feature type="coiled-coil region" evidence="1">
    <location>
        <begin position="313"/>
        <end position="347"/>
    </location>
</feature>
<evidence type="ECO:0000313" key="2">
    <source>
        <dbReference type="EMBL" id="GMA41987.1"/>
    </source>
</evidence>
<keyword evidence="1" id="KW-0175">Coiled coil</keyword>
<organism evidence="2 3">
    <name type="scientific">Mobilicoccus caccae</name>
    <dbReference type="NCBI Taxonomy" id="1859295"/>
    <lineage>
        <taxon>Bacteria</taxon>
        <taxon>Bacillati</taxon>
        <taxon>Actinomycetota</taxon>
        <taxon>Actinomycetes</taxon>
        <taxon>Micrococcales</taxon>
        <taxon>Dermatophilaceae</taxon>
        <taxon>Mobilicoccus</taxon>
    </lineage>
</organism>
<dbReference type="RefSeq" id="WP_284305470.1">
    <property type="nucleotide sequence ID" value="NZ_BSUO01000001.1"/>
</dbReference>
<dbReference type="EMBL" id="BSUO01000001">
    <property type="protein sequence ID" value="GMA41987.1"/>
    <property type="molecule type" value="Genomic_DNA"/>
</dbReference>
<evidence type="ECO:0000313" key="3">
    <source>
        <dbReference type="Proteomes" id="UP001157126"/>
    </source>
</evidence>
<reference evidence="3" key="1">
    <citation type="journal article" date="2019" name="Int. J. Syst. Evol. Microbiol.">
        <title>The Global Catalogue of Microorganisms (GCM) 10K type strain sequencing project: providing services to taxonomists for standard genome sequencing and annotation.</title>
        <authorList>
            <consortium name="The Broad Institute Genomics Platform"/>
            <consortium name="The Broad Institute Genome Sequencing Center for Infectious Disease"/>
            <person name="Wu L."/>
            <person name="Ma J."/>
        </authorList>
    </citation>
    <scope>NUCLEOTIDE SEQUENCE [LARGE SCALE GENOMIC DNA]</scope>
    <source>
        <strain evidence="3">NBRC 113072</strain>
    </source>
</reference>